<evidence type="ECO:0000256" key="4">
    <source>
        <dbReference type="ARBA" id="ARBA00022516"/>
    </source>
</evidence>
<evidence type="ECO:0000256" key="1">
    <source>
        <dbReference type="ARBA" id="ARBA00002056"/>
    </source>
</evidence>
<keyword evidence="4" id="KW-0444">Lipid biosynthesis</keyword>
<name>A0ABV8PWJ4_9BACT</name>
<evidence type="ECO:0000256" key="7">
    <source>
        <dbReference type="ARBA" id="ARBA00022679"/>
    </source>
</evidence>
<evidence type="ECO:0000313" key="11">
    <source>
        <dbReference type="EMBL" id="MFC4232494.1"/>
    </source>
</evidence>
<keyword evidence="10" id="KW-0175">Coiled coil</keyword>
<dbReference type="EC" id="2.4.1.182" evidence="2"/>
<accession>A0ABV8PWJ4</accession>
<evidence type="ECO:0000256" key="8">
    <source>
        <dbReference type="ARBA" id="ARBA00023098"/>
    </source>
</evidence>
<dbReference type="Proteomes" id="UP001595906">
    <property type="component" value="Unassembled WGS sequence"/>
</dbReference>
<reference evidence="12" key="1">
    <citation type="journal article" date="2019" name="Int. J. Syst. Evol. Microbiol.">
        <title>The Global Catalogue of Microorganisms (GCM) 10K type strain sequencing project: providing services to taxonomists for standard genome sequencing and annotation.</title>
        <authorList>
            <consortium name="The Broad Institute Genomics Platform"/>
            <consortium name="The Broad Institute Genome Sequencing Center for Infectious Disease"/>
            <person name="Wu L."/>
            <person name="Ma J."/>
        </authorList>
    </citation>
    <scope>NUCLEOTIDE SEQUENCE [LARGE SCALE GENOMIC DNA]</scope>
    <source>
        <strain evidence="12">CECT 8010</strain>
    </source>
</reference>
<protein>
    <recommendedName>
        <fullName evidence="3">Lipid-A-disaccharide synthase</fullName>
        <ecNumber evidence="2">2.4.1.182</ecNumber>
    </recommendedName>
</protein>
<evidence type="ECO:0000256" key="5">
    <source>
        <dbReference type="ARBA" id="ARBA00022556"/>
    </source>
</evidence>
<keyword evidence="7" id="KW-0808">Transferase</keyword>
<dbReference type="InterPro" id="IPR003835">
    <property type="entry name" value="Glyco_trans_19"/>
</dbReference>
<evidence type="ECO:0000313" key="12">
    <source>
        <dbReference type="Proteomes" id="UP001595906"/>
    </source>
</evidence>
<comment type="caution">
    <text evidence="11">The sequence shown here is derived from an EMBL/GenBank/DDBJ whole genome shotgun (WGS) entry which is preliminary data.</text>
</comment>
<organism evidence="11 12">
    <name type="scientific">Parasediminibacterium paludis</name>
    <dbReference type="NCBI Taxonomy" id="908966"/>
    <lineage>
        <taxon>Bacteria</taxon>
        <taxon>Pseudomonadati</taxon>
        <taxon>Bacteroidota</taxon>
        <taxon>Chitinophagia</taxon>
        <taxon>Chitinophagales</taxon>
        <taxon>Chitinophagaceae</taxon>
        <taxon>Parasediminibacterium</taxon>
    </lineage>
</organism>
<keyword evidence="12" id="KW-1185">Reference proteome</keyword>
<evidence type="ECO:0000256" key="6">
    <source>
        <dbReference type="ARBA" id="ARBA00022676"/>
    </source>
</evidence>
<proteinExistence type="predicted"/>
<dbReference type="PANTHER" id="PTHR30372:SF4">
    <property type="entry name" value="LIPID-A-DISACCHARIDE SYNTHASE, MITOCHONDRIAL-RELATED"/>
    <property type="match status" value="1"/>
</dbReference>
<dbReference type="PANTHER" id="PTHR30372">
    <property type="entry name" value="LIPID-A-DISACCHARIDE SYNTHASE"/>
    <property type="match status" value="1"/>
</dbReference>
<comment type="catalytic activity">
    <reaction evidence="9">
        <text>a lipid X + a UDP-2-N,3-O-bis[(3R)-3-hydroxyacyl]-alpha-D-glucosamine = a lipid A disaccharide + UDP + H(+)</text>
        <dbReference type="Rhea" id="RHEA:67828"/>
        <dbReference type="ChEBI" id="CHEBI:15378"/>
        <dbReference type="ChEBI" id="CHEBI:58223"/>
        <dbReference type="ChEBI" id="CHEBI:137748"/>
        <dbReference type="ChEBI" id="CHEBI:176338"/>
        <dbReference type="ChEBI" id="CHEBI:176343"/>
        <dbReference type="EC" id="2.4.1.182"/>
    </reaction>
</comment>
<evidence type="ECO:0000256" key="2">
    <source>
        <dbReference type="ARBA" id="ARBA00012687"/>
    </source>
</evidence>
<evidence type="ECO:0000256" key="9">
    <source>
        <dbReference type="ARBA" id="ARBA00048975"/>
    </source>
</evidence>
<keyword evidence="6" id="KW-0328">Glycosyltransferase</keyword>
<keyword evidence="5" id="KW-0441">Lipid A biosynthesis</keyword>
<evidence type="ECO:0000256" key="10">
    <source>
        <dbReference type="SAM" id="Coils"/>
    </source>
</evidence>
<sequence length="455" mass="50693">MKYYLISGEASGDLHGSNLIKQLLLLDSKAIMRCWGGNLMQEAGATLVKHYRDLAFMGFAEVVKNLPTILKNIRFCKKDVLAFQPDVLILIDYPGFNLRIATWAKQQGIKVVYYISPQVWAWKANRVKKMKQCIDKMLVILPFEKTYFKDVWQWDVEYVGHPLVEVINSFKSQVSGYKLQNTVSSSNQVVSSDNQVVSSDNQVVSSNNQVVSNDNQVVSSEKQVNSSNNQVVSSNNQVVSSEKQVDSSEKQVNSSDNQVVSSNQPIIALLPGSRQQEIAKKLPVMLAVAKHFHQYQFVIAEAPGLEASFYQSFYAAAGITNNVTTSNNKTYQLLSKATAALVTSGTATLETALFGVPEVVCYKGSNISYQIGKRLIKIKFISLVNLIMDKLVVKELIQDEMNATNLIAELEDLLVNTQRQQQIMEDYTALKNKLTQGGNASEKAAKSIFDFLSNQ</sequence>
<dbReference type="SUPFAM" id="SSF53756">
    <property type="entry name" value="UDP-Glycosyltransferase/glycogen phosphorylase"/>
    <property type="match status" value="2"/>
</dbReference>
<dbReference type="RefSeq" id="WP_379014370.1">
    <property type="nucleotide sequence ID" value="NZ_JBHSDC010000022.1"/>
</dbReference>
<feature type="coiled-coil region" evidence="10">
    <location>
        <begin position="393"/>
        <end position="420"/>
    </location>
</feature>
<comment type="function">
    <text evidence="1">Condensation of UDP-2,3-diacylglucosamine and 2,3-diacylglucosamine-1-phosphate to form lipid A disaccharide, a precursor of lipid A, a phosphorylated glycolipid that anchors the lipopolysaccharide to the outer membrane of the cell.</text>
</comment>
<keyword evidence="8" id="KW-0443">Lipid metabolism</keyword>
<dbReference type="EMBL" id="JBHSDC010000022">
    <property type="protein sequence ID" value="MFC4232494.1"/>
    <property type="molecule type" value="Genomic_DNA"/>
</dbReference>
<gene>
    <name evidence="11" type="ORF">ACFOW1_11360</name>
</gene>
<evidence type="ECO:0000256" key="3">
    <source>
        <dbReference type="ARBA" id="ARBA00020902"/>
    </source>
</evidence>
<dbReference type="Pfam" id="PF02684">
    <property type="entry name" value="LpxB"/>
    <property type="match status" value="2"/>
</dbReference>